<feature type="region of interest" description="Disordered" evidence="8">
    <location>
        <begin position="1"/>
        <end position="20"/>
    </location>
</feature>
<dbReference type="Proteomes" id="UP000008021">
    <property type="component" value="Chromosome 1"/>
</dbReference>
<dbReference type="PRINTS" id="PR00405">
    <property type="entry name" value="REVINTRACTNG"/>
</dbReference>
<feature type="repeat" description="PPR" evidence="7">
    <location>
        <begin position="1265"/>
        <end position="1299"/>
    </location>
</feature>
<keyword evidence="11" id="KW-1185">Reference proteome</keyword>
<feature type="repeat" description="PPR" evidence="7">
    <location>
        <begin position="1163"/>
        <end position="1197"/>
    </location>
</feature>
<protein>
    <recommendedName>
        <fullName evidence="9">Arf-GAP domain-containing protein</fullName>
    </recommendedName>
</protein>
<dbReference type="PANTHER" id="PTHR47926:SF360">
    <property type="entry name" value="PENTATRICOPEPTIDE REPEAT-CONTAINING PROTEIN"/>
    <property type="match status" value="1"/>
</dbReference>
<evidence type="ECO:0000256" key="1">
    <source>
        <dbReference type="ARBA" id="ARBA00022723"/>
    </source>
</evidence>
<dbReference type="SMART" id="SM00105">
    <property type="entry name" value="ArfGap"/>
    <property type="match status" value="1"/>
</dbReference>
<dbReference type="GO" id="GO:0003723">
    <property type="term" value="F:RNA binding"/>
    <property type="evidence" value="ECO:0007669"/>
    <property type="project" value="InterPro"/>
</dbReference>
<accession>A0A0E0C781</accession>
<evidence type="ECO:0000256" key="5">
    <source>
        <dbReference type="ARBA" id="ARBA00022946"/>
    </source>
</evidence>
<evidence type="ECO:0000256" key="2">
    <source>
        <dbReference type="ARBA" id="ARBA00022737"/>
    </source>
</evidence>
<dbReference type="InterPro" id="IPR001164">
    <property type="entry name" value="ArfGAP_dom"/>
</dbReference>
<dbReference type="FunFam" id="1.25.40.10:FF:000381">
    <property type="entry name" value="Pentatricopeptide repeat-containing protein"/>
    <property type="match status" value="1"/>
</dbReference>
<dbReference type="PROSITE" id="PS50115">
    <property type="entry name" value="ARFGAP"/>
    <property type="match status" value="1"/>
</dbReference>
<dbReference type="CDD" id="cd08838">
    <property type="entry name" value="ArfGap_AGFG"/>
    <property type="match status" value="1"/>
</dbReference>
<keyword evidence="5" id="KW-0809">Transit peptide</keyword>
<dbReference type="Gene3D" id="1.10.220.150">
    <property type="entry name" value="Arf GTPase activating protein"/>
    <property type="match status" value="1"/>
</dbReference>
<dbReference type="Pfam" id="PF01535">
    <property type="entry name" value="PPR"/>
    <property type="match status" value="5"/>
</dbReference>
<dbReference type="PANTHER" id="PTHR47926">
    <property type="entry name" value="PENTATRICOPEPTIDE REPEAT-CONTAINING PROTEIN"/>
    <property type="match status" value="1"/>
</dbReference>
<feature type="region of interest" description="Disordered" evidence="8">
    <location>
        <begin position="246"/>
        <end position="404"/>
    </location>
</feature>
<evidence type="ECO:0000313" key="11">
    <source>
        <dbReference type="Proteomes" id="UP000008021"/>
    </source>
</evidence>
<dbReference type="InterPro" id="IPR037278">
    <property type="entry name" value="ARFGAP/RecO"/>
</dbReference>
<dbReference type="eggNOG" id="KOG0702">
    <property type="taxonomic scope" value="Eukaryota"/>
</dbReference>
<dbReference type="InterPro" id="IPR046960">
    <property type="entry name" value="PPR_At4g14850-like_plant"/>
</dbReference>
<dbReference type="FunFam" id="1.25.40.10:FF:001325">
    <property type="entry name" value="Tetratricopeptide repeat (TPR)-like superfamily protein"/>
    <property type="match status" value="1"/>
</dbReference>
<dbReference type="InterPro" id="IPR011990">
    <property type="entry name" value="TPR-like_helical_dom_sf"/>
</dbReference>
<dbReference type="NCBIfam" id="TIGR00756">
    <property type="entry name" value="PPR"/>
    <property type="match status" value="3"/>
</dbReference>
<reference evidence="10" key="2">
    <citation type="submission" date="2018-05" db="EMBL/GenBank/DDBJ databases">
        <title>OmerRS3 (Oryza meridionalis Reference Sequence Version 3).</title>
        <authorList>
            <person name="Zhang J."/>
            <person name="Kudrna D."/>
            <person name="Lee S."/>
            <person name="Talag J."/>
            <person name="Welchert J."/>
            <person name="Wing R.A."/>
        </authorList>
    </citation>
    <scope>NUCLEOTIDE SEQUENCE [LARGE SCALE GENOMIC DNA]</scope>
    <source>
        <strain evidence="10">cv. OR44</strain>
    </source>
</reference>
<dbReference type="Pfam" id="PF13812">
    <property type="entry name" value="PPR_3"/>
    <property type="match status" value="1"/>
</dbReference>
<dbReference type="Pfam" id="PF01412">
    <property type="entry name" value="ArfGap"/>
    <property type="match status" value="1"/>
</dbReference>
<sequence>MPSRINDEAVNHHRDTEKGIVVISRSTPHVSTHDHGHATSQRGEAKVTEPFKASTPTLTSLLFPPPQLLRLKAAKNSKKSCQTPPRNLRSISLLEVGAPPPVRCCCGSNRGAEQSRGWMGSRVKEEERNERAIRALLKLPGNRRCINCNSLGPQYVCTSFSTFVCVSCSGIHREFTHRVKSISMAKFTSQEVSALQEGGNERGKEIYLKHWDFQGQPLPDISDVDRLRNFIKIVYVDRRFTAERIGNHQPQAKGNRDDTYRNNNIDSSRGVQRGPGGTSEDNHGPQHSTASTSEDQNSLNKHPVPAKVDQKNRTTTEKENANTGKHQYLDGLQKTGGSSENNHKDTTKSVSSVVEPSKETNREVLPIRLPDPPRSHKATTSATPAEIQKVTPPRAADPSSKTTTDVKLEISKSLIDFDSDFEPRQGFGQTEVQKSSPLPDVGWATFDDTTPKNATATSISSTNSLNGPLVQILNSVSAPQISFPTRQSTKSLSFSQANNGNQQNQFFFRPTDNIQSYSSPLNRANSAPVNSQLWGAASQASIQGSHALPSNHGSNILAGTLASQRPAVDTTSSRGKALPEDIFTMSYHPYAANWDWRANPQLNMGYGQYNMQYPVGAANFPSLSSMRGALPHTGSTSMLPRAPFTGFVNSDLITPQILPPMTTNNNQFMVQQHDVKVTHQMQNASFPINQSHLPQARLYVRLLRRCARDALAAGAGAVHGHVLKRGFASVSLVSNVLMDTYAKGGLMAACRHLFDEMPNKDVVSWCTVIAAHASRGRCFEAIGLFKELLSSEVKPNRFVISSVLNACARSGVIEQGLMVHGLVVKSGLGADRFVEVGFVDMYAKCGNVGYSFRMFNGIPVKSSVAWNAMVSGFVENNYLMDAVELCQDMHRVGMAMDMVTLRVVAGIAAILGAFELSRNIHVYALKAGLGRDCFVVSELIKSAGKAGETQYIKKLVPAVRRHDASLYSLAISGYHSNGCQGEAVKLAEVLLYSGLSLREGDLVTVINICQTKEEVQQMHAYTFRTGNLSYTNVCNSLISIYSEIGSLIHAESIFKTMQSRDVISWTAVMAGCVKNLQYERAFGYFLELRSSGEPLDQHCVANIINACTGLEDMYKGKQIHSLALKLGLLLVDFINASLVNMYAKCHHIEWASQLFSSTLFPRNLVIINAMISGYCWNSLPQKALLLFCREYHSGLRPDHFTFSTVLGACADIGAKEAGEQIHGHLVKIGSEYLDVVVGNAIINFYVKCGCIANACRFFHSMRSRNINSYAMLMLGYIQNRCSDEVLQLFSMMQQSGLRANRVTFARILRGCADLCAIHLGRQLHASIIKMGLISDVYVANALVGMYKKSEGWVESKRNSKETLAPEQDSKDNCYSEQRDIGSTLDEIGLFTLEEEKDKETFADERKVYTGAASVFGRDLRTDSITGNWKNGKCNESGHLLNHKNAEYQEIGGEPFKLFALLQEDSRRSDKFVLLVITDNSHLKTKGAGFINAELARRPGFAPALDFPP</sequence>
<evidence type="ECO:0000259" key="9">
    <source>
        <dbReference type="PROSITE" id="PS50115"/>
    </source>
</evidence>
<evidence type="ECO:0000256" key="7">
    <source>
        <dbReference type="PROSITE-ProRule" id="PRU00708"/>
    </source>
</evidence>
<name>A0A0E0C781_9ORYZ</name>
<dbReference type="GO" id="GO:0005096">
    <property type="term" value="F:GTPase activator activity"/>
    <property type="evidence" value="ECO:0007669"/>
    <property type="project" value="InterPro"/>
</dbReference>
<keyword evidence="1" id="KW-0479">Metal-binding</keyword>
<feature type="compositionally biased region" description="Polar residues" evidence="8">
    <location>
        <begin position="261"/>
        <end position="270"/>
    </location>
</feature>
<keyword evidence="2" id="KW-0677">Repeat</keyword>
<evidence type="ECO:0000256" key="3">
    <source>
        <dbReference type="ARBA" id="ARBA00022771"/>
    </source>
</evidence>
<proteinExistence type="predicted"/>
<feature type="compositionally biased region" description="Basic and acidic residues" evidence="8">
    <location>
        <begin position="31"/>
        <end position="49"/>
    </location>
</feature>
<evidence type="ECO:0000256" key="8">
    <source>
        <dbReference type="SAM" id="MobiDB-lite"/>
    </source>
</evidence>
<reference evidence="10" key="1">
    <citation type="submission" date="2015-04" db="UniProtKB">
        <authorList>
            <consortium name="EnsemblPlants"/>
        </authorList>
    </citation>
    <scope>IDENTIFICATION</scope>
</reference>
<dbReference type="FunFam" id="1.25.40.10:FF:003699">
    <property type="entry name" value="Os05g0534900 protein"/>
    <property type="match status" value="1"/>
</dbReference>
<keyword evidence="3 6" id="KW-0863">Zinc-finger</keyword>
<feature type="repeat" description="PPR" evidence="7">
    <location>
        <begin position="862"/>
        <end position="896"/>
    </location>
</feature>
<evidence type="ECO:0000256" key="6">
    <source>
        <dbReference type="PROSITE-ProRule" id="PRU00288"/>
    </source>
</evidence>
<dbReference type="InterPro" id="IPR002885">
    <property type="entry name" value="PPR_rpt"/>
</dbReference>
<feature type="compositionally biased region" description="Basic and acidic residues" evidence="8">
    <location>
        <begin position="308"/>
        <end position="320"/>
    </location>
</feature>
<dbReference type="Pfam" id="PF13041">
    <property type="entry name" value="PPR_2"/>
    <property type="match status" value="1"/>
</dbReference>
<keyword evidence="4" id="KW-0862">Zinc</keyword>
<feature type="repeat" description="PPR" evidence="7">
    <location>
        <begin position="1061"/>
        <end position="1095"/>
    </location>
</feature>
<dbReference type="HOGENOM" id="CLU_248344_0_0_1"/>
<evidence type="ECO:0000313" key="10">
    <source>
        <dbReference type="EnsemblPlants" id="OMERI01G26890.2"/>
    </source>
</evidence>
<dbReference type="Gramene" id="OMERI01G26890.2">
    <property type="protein sequence ID" value="OMERI01G26890.2"/>
    <property type="gene ID" value="OMERI01G26890"/>
</dbReference>
<dbReference type="FunFam" id="1.10.220.150:FF:000005">
    <property type="entry name" value="Arf-GAP domain and FG repeat-containing protein 1"/>
    <property type="match status" value="1"/>
</dbReference>
<dbReference type="GO" id="GO:0008270">
    <property type="term" value="F:zinc ion binding"/>
    <property type="evidence" value="ECO:0007669"/>
    <property type="project" value="UniProtKB-KW"/>
</dbReference>
<organism evidence="10">
    <name type="scientific">Oryza meridionalis</name>
    <dbReference type="NCBI Taxonomy" id="40149"/>
    <lineage>
        <taxon>Eukaryota</taxon>
        <taxon>Viridiplantae</taxon>
        <taxon>Streptophyta</taxon>
        <taxon>Embryophyta</taxon>
        <taxon>Tracheophyta</taxon>
        <taxon>Spermatophyta</taxon>
        <taxon>Magnoliopsida</taxon>
        <taxon>Liliopsida</taxon>
        <taxon>Poales</taxon>
        <taxon>Poaceae</taxon>
        <taxon>BOP clade</taxon>
        <taxon>Oryzoideae</taxon>
        <taxon>Oryzeae</taxon>
        <taxon>Oryzinae</taxon>
        <taxon>Oryza</taxon>
    </lineage>
</organism>
<feature type="compositionally biased region" description="Polar residues" evidence="8">
    <location>
        <begin position="285"/>
        <end position="300"/>
    </location>
</feature>
<dbReference type="FunFam" id="1.25.40.10:FF:000364">
    <property type="entry name" value="Pentatricopeptide repeat (PPR-like) superfamily protein"/>
    <property type="match status" value="1"/>
</dbReference>
<feature type="region of interest" description="Disordered" evidence="8">
    <location>
        <begin position="27"/>
        <end position="50"/>
    </location>
</feature>
<dbReference type="InterPro" id="IPR038508">
    <property type="entry name" value="ArfGAP_dom_sf"/>
</dbReference>
<dbReference type="Gene3D" id="1.25.40.10">
    <property type="entry name" value="Tetratricopeptide repeat domain"/>
    <property type="match status" value="5"/>
</dbReference>
<dbReference type="PROSITE" id="PS51375">
    <property type="entry name" value="PPR"/>
    <property type="match status" value="5"/>
</dbReference>
<dbReference type="STRING" id="40149.A0A0E0C781"/>
<dbReference type="GO" id="GO:0009451">
    <property type="term" value="P:RNA modification"/>
    <property type="evidence" value="ECO:0007669"/>
    <property type="project" value="InterPro"/>
</dbReference>
<dbReference type="EnsemblPlants" id="OMERI01G26890.2">
    <property type="protein sequence ID" value="OMERI01G26890.2"/>
    <property type="gene ID" value="OMERI01G26890"/>
</dbReference>
<feature type="repeat" description="PPR" evidence="7">
    <location>
        <begin position="761"/>
        <end position="795"/>
    </location>
</feature>
<feature type="domain" description="Arf-GAP" evidence="9">
    <location>
        <begin position="130"/>
        <end position="249"/>
    </location>
</feature>
<evidence type="ECO:0000256" key="4">
    <source>
        <dbReference type="ARBA" id="ARBA00022833"/>
    </source>
</evidence>
<dbReference type="SUPFAM" id="SSF57863">
    <property type="entry name" value="ArfGap/RecO-like zinc finger"/>
    <property type="match status" value="1"/>
</dbReference>
<feature type="compositionally biased region" description="Basic and acidic residues" evidence="8">
    <location>
        <begin position="1"/>
        <end position="18"/>
    </location>
</feature>